<gene>
    <name evidence="12" type="ORF">Baya_0838</name>
</gene>
<sequence length="344" mass="39298">MVWASMLRFMLYWLMMHAGDVFLGSDACLANGTTRSFLCVGNKVQLMPYQIPKNTTYVEIRLTQIIIFPRKAMSSLHDLKRIMVSENGVLQRIEAYAFANLTKLEEMTISNTGLKVLPDFSKVQSTAFEFLFDLEDNMHIELIPSNAFAGLTSGTITELRLTKNGITDVDTNAFNGSRIEKLFLMGNQQLKRIHNYAFLGAEGPLVLDISHTAISSLPENMLRRLKLLIAKSVYTLRWLPNLEVFAELTQANFTYPSHCCAFKNFKKNKSTKNHLCNDSTIRNQEPYFFEEHCKEVIESLFFHSPHCLQFPFQPKQLSRGHLCSEVLHPSLTHKPMHTAPTNVR</sequence>
<feature type="chain" id="PRO_5021706568" evidence="11">
    <location>
        <begin position="19"/>
        <end position="344"/>
    </location>
</feature>
<dbReference type="GO" id="GO:0007189">
    <property type="term" value="P:adenylate cyclase-activating G protein-coupled receptor signaling pathway"/>
    <property type="evidence" value="ECO:0007669"/>
    <property type="project" value="TreeGrafter"/>
</dbReference>
<keyword evidence="13" id="KW-1185">Reference proteome</keyword>
<evidence type="ECO:0000256" key="7">
    <source>
        <dbReference type="ARBA" id="ARBA00023157"/>
    </source>
</evidence>
<evidence type="ECO:0000256" key="11">
    <source>
        <dbReference type="SAM" id="SignalP"/>
    </source>
</evidence>
<keyword evidence="9" id="KW-0325">Glycoprotein</keyword>
<evidence type="ECO:0000256" key="5">
    <source>
        <dbReference type="ARBA" id="ARBA00022737"/>
    </source>
</evidence>
<evidence type="ECO:0000256" key="1">
    <source>
        <dbReference type="ARBA" id="ARBA00004651"/>
    </source>
</evidence>
<reference evidence="12 13" key="1">
    <citation type="journal article" date="2019" name="Genome Biol. Evol.">
        <title>Whole-Genome Sequencing of the Giant Devil Catfish, Bagarius yarrelli.</title>
        <authorList>
            <person name="Jiang W."/>
            <person name="Lv Y."/>
            <person name="Cheng L."/>
            <person name="Yang K."/>
            <person name="Chao B."/>
            <person name="Wang X."/>
            <person name="Li Y."/>
            <person name="Pan X."/>
            <person name="You X."/>
            <person name="Zhang Y."/>
            <person name="Yang J."/>
            <person name="Li J."/>
            <person name="Zhang X."/>
            <person name="Liu S."/>
            <person name="Sun C."/>
            <person name="Yang J."/>
            <person name="Shi Q."/>
        </authorList>
    </citation>
    <scope>NUCLEOTIDE SEQUENCE [LARGE SCALE GENOMIC DNA]</scope>
    <source>
        <strain evidence="12">JWS20170419001</strain>
        <tissue evidence="12">Muscle</tissue>
    </source>
</reference>
<evidence type="ECO:0000256" key="3">
    <source>
        <dbReference type="ARBA" id="ARBA00022614"/>
    </source>
</evidence>
<dbReference type="Gene3D" id="3.80.10.10">
    <property type="entry name" value="Ribonuclease Inhibitor"/>
    <property type="match status" value="1"/>
</dbReference>
<evidence type="ECO:0000256" key="2">
    <source>
        <dbReference type="ARBA" id="ARBA00022475"/>
    </source>
</evidence>
<organism evidence="12 13">
    <name type="scientific">Bagarius yarrelli</name>
    <name type="common">Goonch</name>
    <name type="synonym">Bagrus yarrelli</name>
    <dbReference type="NCBI Taxonomy" id="175774"/>
    <lineage>
        <taxon>Eukaryota</taxon>
        <taxon>Metazoa</taxon>
        <taxon>Chordata</taxon>
        <taxon>Craniata</taxon>
        <taxon>Vertebrata</taxon>
        <taxon>Euteleostomi</taxon>
        <taxon>Actinopterygii</taxon>
        <taxon>Neopterygii</taxon>
        <taxon>Teleostei</taxon>
        <taxon>Ostariophysi</taxon>
        <taxon>Siluriformes</taxon>
        <taxon>Sisoridae</taxon>
        <taxon>Sisorinae</taxon>
        <taxon>Bagarius</taxon>
    </lineage>
</organism>
<dbReference type="PRINTS" id="PR01143">
    <property type="entry name" value="FSHRECEPTOR"/>
</dbReference>
<dbReference type="GO" id="GO:0008528">
    <property type="term" value="F:G protein-coupled peptide receptor activity"/>
    <property type="evidence" value="ECO:0007669"/>
    <property type="project" value="TreeGrafter"/>
</dbReference>
<feature type="signal peptide" evidence="11">
    <location>
        <begin position="1"/>
        <end position="18"/>
    </location>
</feature>
<comment type="caution">
    <text evidence="12">The sequence shown here is derived from an EMBL/GenBank/DDBJ whole genome shotgun (WGS) entry which is preliminary data.</text>
</comment>
<dbReference type="PANTHER" id="PTHR24372">
    <property type="entry name" value="GLYCOPROTEIN HORMONE RECEPTOR"/>
    <property type="match status" value="1"/>
</dbReference>
<keyword evidence="2" id="KW-1003">Cell membrane</keyword>
<evidence type="ECO:0000313" key="13">
    <source>
        <dbReference type="Proteomes" id="UP000319801"/>
    </source>
</evidence>
<dbReference type="AlphaFoldDB" id="A0A556TJE8"/>
<name>A0A556TJE8_BAGYA</name>
<keyword evidence="5" id="KW-0677">Repeat</keyword>
<keyword evidence="8 12" id="KW-0675">Receptor</keyword>
<dbReference type="SUPFAM" id="SSF52058">
    <property type="entry name" value="L domain-like"/>
    <property type="match status" value="1"/>
</dbReference>
<evidence type="ECO:0000313" key="12">
    <source>
        <dbReference type="EMBL" id="TSK14855.1"/>
    </source>
</evidence>
<keyword evidence="3" id="KW-0433">Leucine-rich repeat</keyword>
<protein>
    <submittedName>
        <fullName evidence="12">Follicle-stimulating hormone receptor</fullName>
    </submittedName>
</protein>
<keyword evidence="7" id="KW-1015">Disulfide bond</keyword>
<dbReference type="GO" id="GO:0004963">
    <property type="term" value="F:follicle-stimulating hormone receptor activity"/>
    <property type="evidence" value="ECO:0007669"/>
    <property type="project" value="InterPro"/>
</dbReference>
<evidence type="ECO:0000256" key="4">
    <source>
        <dbReference type="ARBA" id="ARBA00022729"/>
    </source>
</evidence>
<dbReference type="OrthoDB" id="5981530at2759"/>
<evidence type="ECO:0000256" key="10">
    <source>
        <dbReference type="ARBA" id="ARBA00023224"/>
    </source>
</evidence>
<dbReference type="InterPro" id="IPR032675">
    <property type="entry name" value="LRR_dom_sf"/>
</dbReference>
<dbReference type="GO" id="GO:0008584">
    <property type="term" value="P:male gonad development"/>
    <property type="evidence" value="ECO:0007669"/>
    <property type="project" value="TreeGrafter"/>
</dbReference>
<dbReference type="GO" id="GO:0005886">
    <property type="term" value="C:plasma membrane"/>
    <property type="evidence" value="ECO:0007669"/>
    <property type="project" value="UniProtKB-SubCell"/>
</dbReference>
<keyword evidence="2" id="KW-0472">Membrane</keyword>
<dbReference type="GO" id="GO:0009755">
    <property type="term" value="P:hormone-mediated signaling pathway"/>
    <property type="evidence" value="ECO:0007669"/>
    <property type="project" value="TreeGrafter"/>
</dbReference>
<keyword evidence="6" id="KW-0297">G-protein coupled receptor</keyword>
<accession>A0A556TJE8</accession>
<proteinExistence type="predicted"/>
<keyword evidence="4 11" id="KW-0732">Signal</keyword>
<dbReference type="EMBL" id="VCAZ01000002">
    <property type="protein sequence ID" value="TSK14855.1"/>
    <property type="molecule type" value="Genomic_DNA"/>
</dbReference>
<evidence type="ECO:0000256" key="8">
    <source>
        <dbReference type="ARBA" id="ARBA00023170"/>
    </source>
</evidence>
<dbReference type="InterPro" id="IPR026906">
    <property type="entry name" value="LRR_5"/>
</dbReference>
<keyword evidence="10" id="KW-0807">Transducer</keyword>
<evidence type="ECO:0000256" key="9">
    <source>
        <dbReference type="ARBA" id="ARBA00023180"/>
    </source>
</evidence>
<evidence type="ECO:0000256" key="6">
    <source>
        <dbReference type="ARBA" id="ARBA00023040"/>
    </source>
</evidence>
<dbReference type="Pfam" id="PF13306">
    <property type="entry name" value="LRR_5"/>
    <property type="match status" value="2"/>
</dbReference>
<dbReference type="PANTHER" id="PTHR24372:SF5">
    <property type="entry name" value="FOLLICLE-STIMULATING HORMONE RECEPTOR"/>
    <property type="match status" value="1"/>
</dbReference>
<dbReference type="InterPro" id="IPR002272">
    <property type="entry name" value="FSH_rcpt"/>
</dbReference>
<comment type="subcellular location">
    <subcellularLocation>
        <location evidence="1">Cell membrane</location>
        <topology evidence="1">Multi-pass membrane protein</topology>
    </subcellularLocation>
</comment>
<dbReference type="Proteomes" id="UP000319801">
    <property type="component" value="Unassembled WGS sequence"/>
</dbReference>